<comment type="caution">
    <text evidence="5">The sequence shown here is derived from an EMBL/GenBank/DDBJ whole genome shotgun (WGS) entry which is preliminary data.</text>
</comment>
<keyword evidence="2" id="KW-1133">Transmembrane helix</keyword>
<dbReference type="SMART" id="SM00978">
    <property type="entry name" value="Tim44"/>
    <property type="match status" value="1"/>
</dbReference>
<name>A0A5M8FQS9_9GAMM</name>
<evidence type="ECO:0000256" key="2">
    <source>
        <dbReference type="SAM" id="Phobius"/>
    </source>
</evidence>
<feature type="domain" description="Tim44-like" evidence="4">
    <location>
        <begin position="169"/>
        <end position="301"/>
    </location>
</feature>
<evidence type="ECO:0000313" key="5">
    <source>
        <dbReference type="EMBL" id="KAA6185601.1"/>
    </source>
</evidence>
<evidence type="ECO:0000259" key="4">
    <source>
        <dbReference type="SMART" id="SM00978"/>
    </source>
</evidence>
<dbReference type="PANTHER" id="PTHR41542">
    <property type="entry name" value="BLL5807 PROTEIN"/>
    <property type="match status" value="1"/>
</dbReference>
<dbReference type="InterPro" id="IPR032710">
    <property type="entry name" value="NTF2-like_dom_sf"/>
</dbReference>
<evidence type="ECO:0000313" key="6">
    <source>
        <dbReference type="Proteomes" id="UP000322981"/>
    </source>
</evidence>
<dbReference type="EMBL" id="VWXX01000008">
    <property type="protein sequence ID" value="KAA6185601.1"/>
    <property type="molecule type" value="Genomic_DNA"/>
</dbReference>
<feature type="transmembrane region" description="Helical" evidence="2">
    <location>
        <begin position="104"/>
        <end position="121"/>
    </location>
</feature>
<dbReference type="SUPFAM" id="SSF54427">
    <property type="entry name" value="NTF2-like"/>
    <property type="match status" value="1"/>
</dbReference>
<dbReference type="Proteomes" id="UP000322981">
    <property type="component" value="Unassembled WGS sequence"/>
</dbReference>
<dbReference type="OrthoDB" id="5298777at2"/>
<evidence type="ECO:0000256" key="3">
    <source>
        <dbReference type="SAM" id="SignalP"/>
    </source>
</evidence>
<dbReference type="Pfam" id="PF04280">
    <property type="entry name" value="Tim44"/>
    <property type="match status" value="1"/>
</dbReference>
<feature type="compositionally biased region" description="Low complexity" evidence="1">
    <location>
        <begin position="47"/>
        <end position="63"/>
    </location>
</feature>
<feature type="region of interest" description="Disordered" evidence="1">
    <location>
        <begin position="31"/>
        <end position="63"/>
    </location>
</feature>
<keyword evidence="2" id="KW-0812">Transmembrane</keyword>
<proteinExistence type="predicted"/>
<accession>A0A5M8FQS9</accession>
<dbReference type="InterPro" id="IPR007379">
    <property type="entry name" value="Tim44-like_dom"/>
</dbReference>
<feature type="compositionally biased region" description="Polar residues" evidence="1">
    <location>
        <begin position="157"/>
        <end position="176"/>
    </location>
</feature>
<evidence type="ECO:0000256" key="1">
    <source>
        <dbReference type="SAM" id="MobiDB-lite"/>
    </source>
</evidence>
<organism evidence="5 6">
    <name type="scientific">Thiohalocapsa marina</name>
    <dbReference type="NCBI Taxonomy" id="424902"/>
    <lineage>
        <taxon>Bacteria</taxon>
        <taxon>Pseudomonadati</taxon>
        <taxon>Pseudomonadota</taxon>
        <taxon>Gammaproteobacteria</taxon>
        <taxon>Chromatiales</taxon>
        <taxon>Chromatiaceae</taxon>
        <taxon>Thiohalocapsa</taxon>
    </lineage>
</organism>
<feature type="transmembrane region" description="Helical" evidence="2">
    <location>
        <begin position="74"/>
        <end position="92"/>
    </location>
</feature>
<feature type="signal peptide" evidence="3">
    <location>
        <begin position="1"/>
        <end position="25"/>
    </location>
</feature>
<dbReference type="PANTHER" id="PTHR41542:SF1">
    <property type="entry name" value="BLL5807 PROTEIN"/>
    <property type="match status" value="1"/>
</dbReference>
<gene>
    <name evidence="5" type="ORF">F2Q65_07850</name>
</gene>
<feature type="chain" id="PRO_5024272634" evidence="3">
    <location>
        <begin position="26"/>
        <end position="303"/>
    </location>
</feature>
<reference evidence="5 6" key="1">
    <citation type="submission" date="2019-09" db="EMBL/GenBank/DDBJ databases">
        <title>Whole-genome sequence of the purple sulfur bacterium Thiohalocapsa marina DSM 19078.</title>
        <authorList>
            <person name="Kyndt J.A."/>
            <person name="Meyer T.E."/>
        </authorList>
    </citation>
    <scope>NUCLEOTIDE SEQUENCE [LARGE SCALE GENOMIC DNA]</scope>
    <source>
        <strain evidence="5 6">DSM 19078</strain>
    </source>
</reference>
<feature type="region of interest" description="Disordered" evidence="1">
    <location>
        <begin position="151"/>
        <end position="176"/>
    </location>
</feature>
<keyword evidence="2" id="KW-0472">Membrane</keyword>
<sequence>MKTLIVTLMATLFAGALLLPDAAEAKRFGSGKSLGKQYSTPRAAPDRQSAQPSRQQAASQAAAQGAQKSGASRWLGPLAGLAAGGLLASMFFGDGFEGFQIMDFLIIALLVFGGFMLFRMLRRKTAGPAPAAAAAGYGGQGAAMPDVQAREAASPFGGTSSSMSGQGPVAQATSGESQAPGWFDAGTFADGAKTHFVRLQTAWDKSDFRDIREYTSPQLFAEIKRERESLGDAPNYTEVVTLNAELVSVQRDGDQVVASVRFTGLIREDENSPAKPLDEVWHVAHAWDSADGDWLINGIQQAG</sequence>
<dbReference type="RefSeq" id="WP_150092127.1">
    <property type="nucleotide sequence ID" value="NZ_JBFUOH010000136.1"/>
</dbReference>
<keyword evidence="3" id="KW-0732">Signal</keyword>
<dbReference type="AlphaFoldDB" id="A0A5M8FQS9"/>
<protein>
    <submittedName>
        <fullName evidence="5">Tim44 domain-containing protein</fullName>
    </submittedName>
</protein>
<keyword evidence="6" id="KW-1185">Reference proteome</keyword>